<evidence type="ECO:0000256" key="6">
    <source>
        <dbReference type="ARBA" id="ARBA00023244"/>
    </source>
</evidence>
<dbReference type="EMBL" id="BBSC01000008">
    <property type="protein sequence ID" value="GAM77432.1"/>
    <property type="molecule type" value="Genomic_DNA"/>
</dbReference>
<dbReference type="FunFam" id="3.30.160.40:FF:000002">
    <property type="entry name" value="Porphobilinogen deaminase"/>
    <property type="match status" value="1"/>
</dbReference>
<evidence type="ECO:0000256" key="1">
    <source>
        <dbReference type="ARBA" id="ARBA00002869"/>
    </source>
</evidence>
<comment type="catalytic activity">
    <reaction evidence="7 8">
        <text>4 porphobilinogen + H2O = hydroxymethylbilane + 4 NH4(+)</text>
        <dbReference type="Rhea" id="RHEA:13185"/>
        <dbReference type="ChEBI" id="CHEBI:15377"/>
        <dbReference type="ChEBI" id="CHEBI:28938"/>
        <dbReference type="ChEBI" id="CHEBI:57845"/>
        <dbReference type="ChEBI" id="CHEBI:58126"/>
        <dbReference type="EC" id="2.5.1.61"/>
    </reaction>
</comment>
<dbReference type="InterPro" id="IPR000860">
    <property type="entry name" value="HemC"/>
</dbReference>
<dbReference type="Gene3D" id="3.30.160.40">
    <property type="entry name" value="Porphobilinogen deaminase, C-terminal domain"/>
    <property type="match status" value="1"/>
</dbReference>
<dbReference type="InterPro" id="IPR022418">
    <property type="entry name" value="Porphobilinogen_deaminase_C"/>
</dbReference>
<keyword evidence="6 8" id="KW-0627">Porphyrin biosynthesis</keyword>
<evidence type="ECO:0000256" key="7">
    <source>
        <dbReference type="ARBA" id="ARBA00048169"/>
    </source>
</evidence>
<dbReference type="InterPro" id="IPR022417">
    <property type="entry name" value="Porphobilin_deaminase_N"/>
</dbReference>
<dbReference type="SUPFAM" id="SSF53850">
    <property type="entry name" value="Periplasmic binding protein-like II"/>
    <property type="match status" value="1"/>
</dbReference>
<dbReference type="PANTHER" id="PTHR11557">
    <property type="entry name" value="PORPHOBILINOGEN DEAMINASE"/>
    <property type="match status" value="1"/>
</dbReference>
<organism evidence="11 12">
    <name type="scientific">Vibrio ishigakensis</name>
    <dbReference type="NCBI Taxonomy" id="1481914"/>
    <lineage>
        <taxon>Bacteria</taxon>
        <taxon>Pseudomonadati</taxon>
        <taxon>Pseudomonadota</taxon>
        <taxon>Gammaproteobacteria</taxon>
        <taxon>Vibrionales</taxon>
        <taxon>Vibrionaceae</taxon>
        <taxon>Vibrio</taxon>
    </lineage>
</organism>
<evidence type="ECO:0000313" key="11">
    <source>
        <dbReference type="EMBL" id="GAM77432.1"/>
    </source>
</evidence>
<comment type="similarity">
    <text evidence="3 8">Belongs to the HMBS family.</text>
</comment>
<dbReference type="Pfam" id="PF03900">
    <property type="entry name" value="Porphobil_deamC"/>
    <property type="match status" value="1"/>
</dbReference>
<evidence type="ECO:0000259" key="9">
    <source>
        <dbReference type="Pfam" id="PF01379"/>
    </source>
</evidence>
<feature type="domain" description="Porphobilinogen deaminase C-terminal" evidence="10">
    <location>
        <begin position="227"/>
        <end position="296"/>
    </location>
</feature>
<evidence type="ECO:0000256" key="4">
    <source>
        <dbReference type="ARBA" id="ARBA00011245"/>
    </source>
</evidence>
<dbReference type="UniPathway" id="UPA00251">
    <property type="reaction ID" value="UER00319"/>
</dbReference>
<dbReference type="PROSITE" id="PS00533">
    <property type="entry name" value="PORPHOBILINOGEN_DEAM"/>
    <property type="match status" value="1"/>
</dbReference>
<evidence type="ECO:0000313" key="12">
    <source>
        <dbReference type="Proteomes" id="UP000031666"/>
    </source>
</evidence>
<dbReference type="FunFam" id="3.40.190.10:FF:000005">
    <property type="entry name" value="Porphobilinogen deaminase"/>
    <property type="match status" value="1"/>
</dbReference>
<dbReference type="EC" id="2.5.1.61" evidence="8"/>
<reference evidence="11 12" key="1">
    <citation type="submission" date="2015-01" db="EMBL/GenBank/DDBJ databases">
        <title>Vibrio sp. C94 JCM 19241 whole genome shotgun sequence.</title>
        <authorList>
            <person name="Sawabe T."/>
            <person name="Meirelles P."/>
            <person name="Feng G."/>
            <person name="Sayaka M."/>
            <person name="Hattori M."/>
            <person name="Ohkuma M."/>
        </authorList>
    </citation>
    <scope>NUCLEOTIDE SEQUENCE [LARGE SCALE GENOMIC DNA]</scope>
    <source>
        <strain evidence="12">JCM 19241</strain>
    </source>
</reference>
<evidence type="ECO:0000256" key="2">
    <source>
        <dbReference type="ARBA" id="ARBA00004735"/>
    </source>
</evidence>
<evidence type="ECO:0000259" key="10">
    <source>
        <dbReference type="Pfam" id="PF03900"/>
    </source>
</evidence>
<dbReference type="InterPro" id="IPR036803">
    <property type="entry name" value="Porphobilinogen_deaminase_C_sf"/>
</dbReference>
<comment type="caution">
    <text evidence="11">The sequence shown here is derived from an EMBL/GenBank/DDBJ whole genome shotgun (WGS) entry which is preliminary data.</text>
</comment>
<comment type="subunit">
    <text evidence="4 8">Monomer.</text>
</comment>
<dbReference type="STRING" id="1481914.JCM19241_1902"/>
<dbReference type="Gene3D" id="3.40.190.10">
    <property type="entry name" value="Periplasmic binding protein-like II"/>
    <property type="match status" value="2"/>
</dbReference>
<dbReference type="PRINTS" id="PR00151">
    <property type="entry name" value="PORPHBDMNASE"/>
</dbReference>
<evidence type="ECO:0000256" key="5">
    <source>
        <dbReference type="ARBA" id="ARBA00022679"/>
    </source>
</evidence>
<comment type="function">
    <text evidence="1 8">Tetrapolymerization of the monopyrrole PBG into the hydroxymethylbilane pre-uroporphyrinogen in several discrete steps.</text>
</comment>
<evidence type="ECO:0000256" key="8">
    <source>
        <dbReference type="HAMAP-Rule" id="MF_00260"/>
    </source>
</evidence>
<accession>A0A0B8QK25</accession>
<dbReference type="GO" id="GO:0006782">
    <property type="term" value="P:protoporphyrinogen IX biosynthetic process"/>
    <property type="evidence" value="ECO:0007669"/>
    <property type="project" value="UniProtKB-UniRule"/>
</dbReference>
<feature type="domain" description="Porphobilinogen deaminase N-terminal" evidence="9">
    <location>
        <begin position="6"/>
        <end position="213"/>
    </location>
</feature>
<keyword evidence="5 8" id="KW-0808">Transferase</keyword>
<dbReference type="NCBIfam" id="TIGR00212">
    <property type="entry name" value="hemC"/>
    <property type="match status" value="1"/>
</dbReference>
<dbReference type="CDD" id="cd13646">
    <property type="entry name" value="PBP2_EcHMBS_like"/>
    <property type="match status" value="1"/>
</dbReference>
<comment type="cofactor">
    <cofactor evidence="8">
        <name>dipyrromethane</name>
        <dbReference type="ChEBI" id="CHEBI:60342"/>
    </cofactor>
    <text evidence="8">Binds 1 dipyrromethane group covalently.</text>
</comment>
<proteinExistence type="inferred from homology"/>
<protein>
    <recommendedName>
        <fullName evidence="8">Porphobilinogen deaminase</fullName>
        <shortName evidence="8">PBG</shortName>
        <ecNumber evidence="8">2.5.1.61</ecNumber>
    </recommendedName>
    <alternativeName>
        <fullName evidence="8">Hydroxymethylbilane synthase</fullName>
        <shortName evidence="8">HMBS</shortName>
    </alternativeName>
    <alternativeName>
        <fullName evidence="8">Pre-uroporphyrinogen synthase</fullName>
    </alternativeName>
</protein>
<dbReference type="Pfam" id="PF01379">
    <property type="entry name" value="Porphobil_deam"/>
    <property type="match status" value="1"/>
</dbReference>
<dbReference type="FunFam" id="3.40.190.10:FF:000004">
    <property type="entry name" value="Porphobilinogen deaminase"/>
    <property type="match status" value="1"/>
</dbReference>
<comment type="miscellaneous">
    <text evidence="8">The porphobilinogen subunits are added to the dipyrromethane group.</text>
</comment>
<dbReference type="PIRSF" id="PIRSF001438">
    <property type="entry name" value="4pyrrol_synth_OHMeBilane_synth"/>
    <property type="match status" value="1"/>
</dbReference>
<reference evidence="11 12" key="2">
    <citation type="submission" date="2015-01" db="EMBL/GenBank/DDBJ databases">
        <authorList>
            <consortium name="NBRP consortium"/>
            <person name="Sawabe T."/>
            <person name="Meirelles P."/>
            <person name="Feng G."/>
            <person name="Sayaka M."/>
            <person name="Hattori M."/>
            <person name="Ohkuma M."/>
        </authorList>
    </citation>
    <scope>NUCLEOTIDE SEQUENCE [LARGE SCALE GENOMIC DNA]</scope>
    <source>
        <strain evidence="12">JCM 19241</strain>
    </source>
</reference>
<evidence type="ECO:0000256" key="3">
    <source>
        <dbReference type="ARBA" id="ARBA00005638"/>
    </source>
</evidence>
<dbReference type="HAMAP" id="MF_00260">
    <property type="entry name" value="Porphobil_deam"/>
    <property type="match status" value="1"/>
</dbReference>
<dbReference type="GO" id="GO:0005737">
    <property type="term" value="C:cytoplasm"/>
    <property type="evidence" value="ECO:0007669"/>
    <property type="project" value="UniProtKB-UniRule"/>
</dbReference>
<dbReference type="GO" id="GO:0004418">
    <property type="term" value="F:hydroxymethylbilane synthase activity"/>
    <property type="evidence" value="ECO:0007669"/>
    <property type="project" value="UniProtKB-UniRule"/>
</dbReference>
<feature type="modified residue" description="S-(dipyrrolylmethanemethyl)cysteine" evidence="8">
    <location>
        <position position="242"/>
    </location>
</feature>
<sequence>MSKNTLRIATRKSPLALWQAHYVKSRLEEIHPDLEVELVTMVTKGDIILDTPLAKVGGKGLFVKELEVAMLEQRADIAVHSMKDVPVDFPEGLGLAVICEREDPRDAFVSNNYNSIEELPQGAVVGTCSLRRQCQISAARPDIVIKELRGNVGTRLQKLDDGNYDAIILAAAGLKRLEMEERIKSFIEPEFSLPAVGQGAVGIECRVDDQRILELIKPLNHQDTADRVYAERAMNLALEGGCQVPIGSYCVITQDDQLFLRGLVGKPDGTEIIKAEIRGERSQAVTLGKELANELLDAGAKEILTQVYEQA</sequence>
<dbReference type="SUPFAM" id="SSF54782">
    <property type="entry name" value="Porphobilinogen deaminase (hydroxymethylbilane synthase), C-terminal domain"/>
    <property type="match status" value="1"/>
</dbReference>
<dbReference type="InterPro" id="IPR022419">
    <property type="entry name" value="Porphobilin_deaminase_cofac_BS"/>
</dbReference>
<dbReference type="Proteomes" id="UP000031666">
    <property type="component" value="Unassembled WGS sequence"/>
</dbReference>
<gene>
    <name evidence="8" type="primary">hemC</name>
    <name evidence="11" type="ORF">JCM19241_1902</name>
</gene>
<dbReference type="AlphaFoldDB" id="A0A0B8QK25"/>
<name>A0A0B8QK25_9VIBR</name>
<dbReference type="PANTHER" id="PTHR11557:SF0">
    <property type="entry name" value="PORPHOBILINOGEN DEAMINASE"/>
    <property type="match status" value="1"/>
</dbReference>
<comment type="pathway">
    <text evidence="2">Porphyrin-containing compound metabolism; protoporphyrin-IX biosynthesis; coproporphyrinogen-III from 5-aminolevulinate: step 2/4.</text>
</comment>